<sequence length="118" mass="12687">MHQKEQLQFVTIGDVAAAGWTTIGAPGEAAAARIFGDVAAAGWTTIGAPGRAAAGLYRSPTSRLPAGQRSAHLEELLQVCIDRRRRGRRLANDRRTWRSCCRFVSIADVAAAGWPTWG</sequence>
<organism evidence="1 2">
    <name type="scientific">Cohnella soli</name>
    <dbReference type="NCBI Taxonomy" id="425005"/>
    <lineage>
        <taxon>Bacteria</taxon>
        <taxon>Bacillati</taxon>
        <taxon>Bacillota</taxon>
        <taxon>Bacilli</taxon>
        <taxon>Bacillales</taxon>
        <taxon>Paenibacillaceae</taxon>
        <taxon>Cohnella</taxon>
    </lineage>
</organism>
<comment type="caution">
    <text evidence="1">The sequence shown here is derived from an EMBL/GenBank/DDBJ whole genome shotgun (WGS) entry which is preliminary data.</text>
</comment>
<protein>
    <submittedName>
        <fullName evidence="1">Uncharacterized protein</fullName>
    </submittedName>
</protein>
<reference evidence="2" key="1">
    <citation type="journal article" date="2019" name="Int. J. Syst. Evol. Microbiol.">
        <title>The Global Catalogue of Microorganisms (GCM) 10K type strain sequencing project: providing services to taxonomists for standard genome sequencing and annotation.</title>
        <authorList>
            <consortium name="The Broad Institute Genomics Platform"/>
            <consortium name="The Broad Institute Genome Sequencing Center for Infectious Disease"/>
            <person name="Wu L."/>
            <person name="Ma J."/>
        </authorList>
    </citation>
    <scope>NUCLEOTIDE SEQUENCE [LARGE SCALE GENOMIC DNA]</scope>
    <source>
        <strain evidence="2">CGMCC 1.18575</strain>
    </source>
</reference>
<accession>A0ABW0HPD8</accession>
<evidence type="ECO:0000313" key="1">
    <source>
        <dbReference type="EMBL" id="MFC5402944.1"/>
    </source>
</evidence>
<proteinExistence type="predicted"/>
<gene>
    <name evidence="1" type="ORF">ACFPOF_09330</name>
</gene>
<dbReference type="Proteomes" id="UP001596113">
    <property type="component" value="Unassembled WGS sequence"/>
</dbReference>
<dbReference type="EMBL" id="JBHSMI010000016">
    <property type="protein sequence ID" value="MFC5402944.1"/>
    <property type="molecule type" value="Genomic_DNA"/>
</dbReference>
<name>A0ABW0HPD8_9BACL</name>
<evidence type="ECO:0000313" key="2">
    <source>
        <dbReference type="Proteomes" id="UP001596113"/>
    </source>
</evidence>
<keyword evidence="2" id="KW-1185">Reference proteome</keyword>
<dbReference type="RefSeq" id="WP_378131855.1">
    <property type="nucleotide sequence ID" value="NZ_JBHSMI010000016.1"/>
</dbReference>